<organism evidence="1 2">
    <name type="scientific">Senna tora</name>
    <dbReference type="NCBI Taxonomy" id="362788"/>
    <lineage>
        <taxon>Eukaryota</taxon>
        <taxon>Viridiplantae</taxon>
        <taxon>Streptophyta</taxon>
        <taxon>Embryophyta</taxon>
        <taxon>Tracheophyta</taxon>
        <taxon>Spermatophyta</taxon>
        <taxon>Magnoliopsida</taxon>
        <taxon>eudicotyledons</taxon>
        <taxon>Gunneridae</taxon>
        <taxon>Pentapetalae</taxon>
        <taxon>rosids</taxon>
        <taxon>fabids</taxon>
        <taxon>Fabales</taxon>
        <taxon>Fabaceae</taxon>
        <taxon>Caesalpinioideae</taxon>
        <taxon>Cassia clade</taxon>
        <taxon>Senna</taxon>
    </lineage>
</organism>
<dbReference type="EMBL" id="JAAIUW010000008">
    <property type="protein sequence ID" value="KAF7818737.1"/>
    <property type="molecule type" value="Genomic_DNA"/>
</dbReference>
<sequence length="26" mass="3092">MAWLKLRLLILIERLTASRTGWPKKP</sequence>
<gene>
    <name evidence="1" type="ORF">G2W53_024192</name>
</gene>
<dbReference type="AlphaFoldDB" id="A0A834WDN9"/>
<dbReference type="Proteomes" id="UP000634136">
    <property type="component" value="Unassembled WGS sequence"/>
</dbReference>
<proteinExistence type="predicted"/>
<comment type="caution">
    <text evidence="1">The sequence shown here is derived from an EMBL/GenBank/DDBJ whole genome shotgun (WGS) entry which is preliminary data.</text>
</comment>
<reference evidence="1" key="1">
    <citation type="submission" date="2020-09" db="EMBL/GenBank/DDBJ databases">
        <title>Genome-Enabled Discovery of Anthraquinone Biosynthesis in Senna tora.</title>
        <authorList>
            <person name="Kang S.-H."/>
            <person name="Pandey R.P."/>
            <person name="Lee C.-M."/>
            <person name="Sim J.-S."/>
            <person name="Jeong J.-T."/>
            <person name="Choi B.-S."/>
            <person name="Jung M."/>
            <person name="Ginzburg D."/>
            <person name="Zhao K."/>
            <person name="Won S.Y."/>
            <person name="Oh T.-J."/>
            <person name="Yu Y."/>
            <person name="Kim N.-H."/>
            <person name="Lee O.R."/>
            <person name="Lee T.-H."/>
            <person name="Bashyal P."/>
            <person name="Kim T.-S."/>
            <person name="Lee W.-H."/>
            <person name="Kawkins C."/>
            <person name="Kim C.-K."/>
            <person name="Kim J.S."/>
            <person name="Ahn B.O."/>
            <person name="Rhee S.Y."/>
            <person name="Sohng J.K."/>
        </authorList>
    </citation>
    <scope>NUCLEOTIDE SEQUENCE</scope>
    <source>
        <tissue evidence="1">Leaf</tissue>
    </source>
</reference>
<protein>
    <submittedName>
        <fullName evidence="1">Uncharacterized protein</fullName>
    </submittedName>
</protein>
<keyword evidence="2" id="KW-1185">Reference proteome</keyword>
<evidence type="ECO:0000313" key="1">
    <source>
        <dbReference type="EMBL" id="KAF7818737.1"/>
    </source>
</evidence>
<name>A0A834WDN9_9FABA</name>
<accession>A0A834WDN9</accession>
<evidence type="ECO:0000313" key="2">
    <source>
        <dbReference type="Proteomes" id="UP000634136"/>
    </source>
</evidence>